<feature type="compositionally biased region" description="Polar residues" evidence="1">
    <location>
        <begin position="262"/>
        <end position="271"/>
    </location>
</feature>
<organism evidence="4 6">
    <name type="scientific">Phyllostomus discolor</name>
    <name type="common">pale spear-nosed bat</name>
    <dbReference type="NCBI Taxonomy" id="89673"/>
    <lineage>
        <taxon>Eukaryota</taxon>
        <taxon>Metazoa</taxon>
        <taxon>Chordata</taxon>
        <taxon>Craniata</taxon>
        <taxon>Vertebrata</taxon>
        <taxon>Euteleostomi</taxon>
        <taxon>Mammalia</taxon>
        <taxon>Eutheria</taxon>
        <taxon>Laurasiatheria</taxon>
        <taxon>Chiroptera</taxon>
        <taxon>Yangochiroptera</taxon>
        <taxon>Phyllostomidae</taxon>
        <taxon>Phyllostominae</taxon>
        <taxon>Phyllostomus</taxon>
    </lineage>
</organism>
<feature type="region of interest" description="Disordered" evidence="1">
    <location>
        <begin position="339"/>
        <end position="421"/>
    </location>
</feature>
<dbReference type="InterPro" id="IPR038829">
    <property type="entry name" value="Leukosialin"/>
</dbReference>
<dbReference type="GeneID" id="114506886"/>
<feature type="chain" id="PRO_5044656942" evidence="3">
    <location>
        <begin position="20"/>
        <end position="421"/>
    </location>
</feature>
<feature type="region of interest" description="Disordered" evidence="1">
    <location>
        <begin position="195"/>
        <end position="271"/>
    </location>
</feature>
<dbReference type="GO" id="GO:0050863">
    <property type="term" value="P:regulation of T cell activation"/>
    <property type="evidence" value="ECO:0007669"/>
    <property type="project" value="InterPro"/>
</dbReference>
<dbReference type="RefSeq" id="XP_035877163.1">
    <property type="nucleotide sequence ID" value="XM_036021270.1"/>
</dbReference>
<dbReference type="AlphaFoldDB" id="A0A7E6DDS3"/>
<evidence type="ECO:0000313" key="5">
    <source>
        <dbReference type="RefSeq" id="XP_035877162.1"/>
    </source>
</evidence>
<keyword evidence="4" id="KW-1185">Reference proteome</keyword>
<evidence type="ECO:0000256" key="2">
    <source>
        <dbReference type="SAM" id="Phobius"/>
    </source>
</evidence>
<dbReference type="GO" id="GO:0007166">
    <property type="term" value="P:cell surface receptor signaling pathway"/>
    <property type="evidence" value="ECO:0007669"/>
    <property type="project" value="TreeGrafter"/>
</dbReference>
<feature type="region of interest" description="Disordered" evidence="1">
    <location>
        <begin position="136"/>
        <end position="170"/>
    </location>
</feature>
<dbReference type="GO" id="GO:0009897">
    <property type="term" value="C:external side of plasma membrane"/>
    <property type="evidence" value="ECO:0007669"/>
    <property type="project" value="TreeGrafter"/>
</dbReference>
<evidence type="ECO:0000256" key="1">
    <source>
        <dbReference type="SAM" id="MobiDB-lite"/>
    </source>
</evidence>
<dbReference type="GO" id="GO:0050776">
    <property type="term" value="P:regulation of immune response"/>
    <property type="evidence" value="ECO:0007669"/>
    <property type="project" value="TreeGrafter"/>
</dbReference>
<dbReference type="CTD" id="6693"/>
<dbReference type="GO" id="GO:0031072">
    <property type="term" value="F:heat shock protein binding"/>
    <property type="evidence" value="ECO:0007669"/>
    <property type="project" value="TreeGrafter"/>
</dbReference>
<dbReference type="KEGG" id="pdic:114506886"/>
<dbReference type="Proteomes" id="UP000504628">
    <property type="component" value="Chromosome 3"/>
</dbReference>
<keyword evidence="2" id="KW-0812">Transmembrane</keyword>
<feature type="compositionally biased region" description="Gly residues" evidence="1">
    <location>
        <begin position="341"/>
        <end position="355"/>
    </location>
</feature>
<sequence>MPVVMEMILLFLFFGGYSASLEASTPMNSPFTLVMSSSEAPNLNTMASDYISRVPEKNDSTGHQIIPPSSTPYAANEVSSTETSVTASSGLSIAGPTISQEVSTEKPSVPQEISNVNSNPTPPAINTLGFHNMTGGTTATGTLETSNGTSGPPITMATSSQGSSNGTSGLPIIMETSSQESSNRTSGLPVTMATSSLATSDRTSGPPITITPSYLETSNGTSVLPGTMATSSLETPKETNGSPTPWETTPITTTPKASTNTDSGPSVSPDQKTNNTLIMAVLVALLVVIVLLALLLLWRQRQKRRTGALTLSRGGKRNGVVDAWAGPAQVSDEEAVITTAGGSGGDKGSGIPEGEGSGRRPTLTTFFGRRKSRQGSLALEELKAGSTSSLKGEEEPLVGGENGAVEAADSDGPEVGDVQVA</sequence>
<dbReference type="PANTHER" id="PTHR35265">
    <property type="entry name" value="LEUKOSIALIN"/>
    <property type="match status" value="1"/>
</dbReference>
<accession>A0A7E6DDS3</accession>
<protein>
    <submittedName>
        <fullName evidence="5 6">Leukosialin</fullName>
    </submittedName>
</protein>
<dbReference type="PANTHER" id="PTHR35265:SF1">
    <property type="entry name" value="LEUKOSIALIN"/>
    <property type="match status" value="1"/>
</dbReference>
<proteinExistence type="predicted"/>
<dbReference type="RefSeq" id="XP_035877162.1">
    <property type="nucleotide sequence ID" value="XM_036021269.1"/>
</dbReference>
<feature type="transmembrane region" description="Helical" evidence="2">
    <location>
        <begin position="277"/>
        <end position="298"/>
    </location>
</feature>
<gene>
    <name evidence="5 6" type="primary">SPN</name>
</gene>
<feature type="compositionally biased region" description="Polar residues" evidence="1">
    <location>
        <begin position="99"/>
        <end position="119"/>
    </location>
</feature>
<keyword evidence="3" id="KW-0732">Signal</keyword>
<dbReference type="GO" id="GO:2000404">
    <property type="term" value="P:regulation of T cell migration"/>
    <property type="evidence" value="ECO:0007669"/>
    <property type="project" value="InterPro"/>
</dbReference>
<evidence type="ECO:0000313" key="4">
    <source>
        <dbReference type="Proteomes" id="UP000504628"/>
    </source>
</evidence>
<evidence type="ECO:0000256" key="3">
    <source>
        <dbReference type="SAM" id="SignalP"/>
    </source>
</evidence>
<feature type="compositionally biased region" description="Low complexity" evidence="1">
    <location>
        <begin position="243"/>
        <end position="261"/>
    </location>
</feature>
<feature type="compositionally biased region" description="Polar residues" evidence="1">
    <location>
        <begin position="210"/>
        <end position="242"/>
    </location>
</feature>
<evidence type="ECO:0000313" key="6">
    <source>
        <dbReference type="RefSeq" id="XP_035877163.1"/>
    </source>
</evidence>
<dbReference type="GO" id="GO:0042742">
    <property type="term" value="P:defense response to bacterium"/>
    <property type="evidence" value="ECO:0007669"/>
    <property type="project" value="TreeGrafter"/>
</dbReference>
<feature type="region of interest" description="Disordered" evidence="1">
    <location>
        <begin position="99"/>
        <end position="120"/>
    </location>
</feature>
<keyword evidence="2" id="KW-1133">Transmembrane helix</keyword>
<dbReference type="OrthoDB" id="9666309at2759"/>
<feature type="compositionally biased region" description="Low complexity" evidence="1">
    <location>
        <begin position="158"/>
        <end position="169"/>
    </location>
</feature>
<reference evidence="5 6" key="1">
    <citation type="submission" date="2025-04" db="UniProtKB">
        <authorList>
            <consortium name="RefSeq"/>
        </authorList>
    </citation>
    <scope>IDENTIFICATION</scope>
    <source>
        <tissue evidence="5 6">Muscle</tissue>
    </source>
</reference>
<name>A0A7E6DDS3_9CHIR</name>
<dbReference type="GO" id="GO:0004888">
    <property type="term" value="F:transmembrane signaling receptor activity"/>
    <property type="evidence" value="ECO:0007669"/>
    <property type="project" value="InterPro"/>
</dbReference>
<feature type="compositionally biased region" description="Low complexity" evidence="1">
    <location>
        <begin position="136"/>
        <end position="149"/>
    </location>
</feature>
<keyword evidence="2" id="KW-0472">Membrane</keyword>
<feature type="signal peptide" evidence="3">
    <location>
        <begin position="1"/>
        <end position="19"/>
    </location>
</feature>